<sequence>MNNAERELQRRNQEKELIKGTNYEIPYMKDTYFDCTIENKDIVCEVTKIIIEKKLTYREANRVLYHADKVLYERMMNSTL</sequence>
<reference evidence="1" key="1">
    <citation type="submission" date="2020-09" db="EMBL/GenBank/DDBJ databases">
        <title>Temperate bacteriophages infecting mucin-degrading bacterium Ruminococcus gnavus from the human gut.</title>
        <authorList>
            <person name="Khokhlova E.V."/>
            <person name="Shkoporov A.N."/>
            <person name="Draper L.A."/>
            <person name="Kingston A.R."/>
            <person name="Forde A."/>
            <person name="Ross R.P."/>
            <person name="Hill C."/>
        </authorList>
    </citation>
    <scope>NUCLEOTIDE SEQUENCE</scope>
</reference>
<organism evidence="1 2">
    <name type="scientific">Ruminococcus phage phiRgPS_6</name>
    <dbReference type="NCBI Taxonomy" id="2772521"/>
    <lineage>
        <taxon>Viruses</taxon>
        <taxon>Duplodnaviria</taxon>
        <taxon>Heunggongvirae</taxon>
        <taxon>Uroviricota</taxon>
        <taxon>Caudoviricetes</taxon>
    </lineage>
</organism>
<name>A0AAE7MXV6_9CAUD</name>
<evidence type="ECO:0000313" key="2">
    <source>
        <dbReference type="Proteomes" id="UP000827208"/>
    </source>
</evidence>
<protein>
    <submittedName>
        <fullName evidence="1">Uncharacterized protein</fullName>
    </submittedName>
</protein>
<gene>
    <name evidence="1" type="primary">gp27</name>
</gene>
<dbReference type="EMBL" id="MT980839">
    <property type="protein sequence ID" value="QOI66229.1"/>
    <property type="molecule type" value="Genomic_DNA"/>
</dbReference>
<proteinExistence type="predicted"/>
<accession>A0AAE7MXV6</accession>
<dbReference type="Proteomes" id="UP000827208">
    <property type="component" value="Segment"/>
</dbReference>
<evidence type="ECO:0000313" key="1">
    <source>
        <dbReference type="EMBL" id="QOI66229.1"/>
    </source>
</evidence>
<keyword evidence="2" id="KW-1185">Reference proteome</keyword>